<accession>A0A450U7P6</accession>
<dbReference type="Pfam" id="PF01968">
    <property type="entry name" value="Hydantoinase_A"/>
    <property type="match status" value="2"/>
</dbReference>
<dbReference type="AlphaFoldDB" id="A0A450U7P6"/>
<dbReference type="PANTHER" id="PTHR11365:SF23">
    <property type="entry name" value="HYPOTHETICAL 5-OXOPROLINASE (EUROFUNG)-RELATED"/>
    <property type="match status" value="1"/>
</dbReference>
<proteinExistence type="predicted"/>
<dbReference type="EMBL" id="CAADFJ010000005">
    <property type="protein sequence ID" value="VFJ96178.1"/>
    <property type="molecule type" value="Genomic_DNA"/>
</dbReference>
<evidence type="ECO:0000256" key="1">
    <source>
        <dbReference type="SAM" id="MobiDB-lite"/>
    </source>
</evidence>
<evidence type="ECO:0000259" key="2">
    <source>
        <dbReference type="Pfam" id="PF01968"/>
    </source>
</evidence>
<sequence length="814" mass="86711">MTPHTDNPPAPDPKTRQRNPSYDLPTPSYGARDGWEFRIDRGGTFTDIVARTPHGRVVTCKLLSENPARYADAVTEGIRHILAREAATDSLDSTSRNERSRTALSNPPPTPPRRGEPPPVAIDCIKMGTTVATNALLERKGERTVLAITRGFGDALRIGYQERPDLFAHEIVLPSMLYERVIEVRERMDAQGNVVTPVDLATARSHLQAAFEAGIRAVAIVFMHGYRYPAHERAVAHLARAIGFTQVSVSHEVSPLVKLISRGDTTVVDAYLSPILRRYVDGIAAEIDAMGTGGTRILFMQSNGGLTDARHFRGRDSILSGPAGGVVGAVATAREAGFDRIITFDMGGTSTDVSHYGGDPPPNPPLDEKTSARAALERDFDTKIANVRMRVPVLRIHTIAAGGGSILHFRDGRYQVGPDSAGADPGPACYRRGGPLTVTDCNVMVGKIDPRFFPAVFGPEGNAPIDKAIVGQGFTNLVREIGEATGHTPRPEEVADGFLRIAVTNMANAIKRVSLERGYDITGGPSSDAATPIHPSTIGNTSASREETMEGSRRARHYALCAFGAAGGQHACRVADALGMSRILIHAHAGVLSAHGMGLAEVRASREASLDTPLTDAAIPRLASVFGKLAQDARGELEAQGIDPAHIELRRTVHLKYPGADAPLPVGLADDTAEMIGAFEAAHKNAYGFLMSGREPVVEMVALEAIGHNPFAAQMDGEGAAGVEGWFPGGVEGPSPREAKAPQPLTDVQLYTDGNTFPAPVHERATLPPGSPVPGPAILVEANATTVIEPGWRAVVTKENNLLLTRVGRGERPT</sequence>
<gene>
    <name evidence="4" type="ORF">BECKH772A_GA0070896_1000513</name>
    <name evidence="5" type="ORF">BECKH772B_GA0070898_1000513</name>
    <name evidence="6" type="ORF">BECKH772C_GA0070978_1000513</name>
</gene>
<dbReference type="GO" id="GO:0006749">
    <property type="term" value="P:glutathione metabolic process"/>
    <property type="evidence" value="ECO:0007669"/>
    <property type="project" value="TreeGrafter"/>
</dbReference>
<evidence type="ECO:0000313" key="6">
    <source>
        <dbReference type="EMBL" id="VFJ96178.1"/>
    </source>
</evidence>
<feature type="region of interest" description="Disordered" evidence="1">
    <location>
        <begin position="88"/>
        <end position="118"/>
    </location>
</feature>
<feature type="domain" description="Hydantoinase A/oxoprolinase" evidence="2">
    <location>
        <begin position="262"/>
        <end position="522"/>
    </location>
</feature>
<feature type="domain" description="Hydantoinase A/oxoprolinase" evidence="2">
    <location>
        <begin position="556"/>
        <end position="605"/>
    </location>
</feature>
<dbReference type="EMBL" id="CAADFG010000005">
    <property type="protein sequence ID" value="VFJ87778.1"/>
    <property type="molecule type" value="Genomic_DNA"/>
</dbReference>
<evidence type="ECO:0000313" key="4">
    <source>
        <dbReference type="EMBL" id="VFJ87778.1"/>
    </source>
</evidence>
<organism evidence="4">
    <name type="scientific">Candidatus Kentrum eta</name>
    <dbReference type="NCBI Taxonomy" id="2126337"/>
    <lineage>
        <taxon>Bacteria</taxon>
        <taxon>Pseudomonadati</taxon>
        <taxon>Pseudomonadota</taxon>
        <taxon>Gammaproteobacteria</taxon>
        <taxon>Candidatus Kentrum</taxon>
    </lineage>
</organism>
<feature type="compositionally biased region" description="Pro residues" evidence="1">
    <location>
        <begin position="106"/>
        <end position="118"/>
    </location>
</feature>
<evidence type="ECO:0000313" key="5">
    <source>
        <dbReference type="EMBL" id="VFJ89508.1"/>
    </source>
</evidence>
<protein>
    <submittedName>
        <fullName evidence="4">N-methylhydantoinase A/oxoprolinase/acetone carboxylase, beta subunit</fullName>
    </submittedName>
</protein>
<feature type="compositionally biased region" description="Pro residues" evidence="1">
    <location>
        <begin position="1"/>
        <end position="12"/>
    </location>
</feature>
<feature type="region of interest" description="Disordered" evidence="1">
    <location>
        <begin position="524"/>
        <end position="545"/>
    </location>
</feature>
<feature type="domain" description="Hydantoinase/oxoprolinase N-terminal" evidence="3">
    <location>
        <begin position="37"/>
        <end position="242"/>
    </location>
</feature>
<dbReference type="InterPro" id="IPR002821">
    <property type="entry name" value="Hydantoinase_A"/>
</dbReference>
<dbReference type="InterPro" id="IPR008040">
    <property type="entry name" value="Hydant_A_N"/>
</dbReference>
<name>A0A450U7P6_9GAMM</name>
<dbReference type="EMBL" id="CAADFI010000005">
    <property type="protein sequence ID" value="VFJ89508.1"/>
    <property type="molecule type" value="Genomic_DNA"/>
</dbReference>
<feature type="region of interest" description="Disordered" evidence="1">
    <location>
        <begin position="1"/>
        <end position="31"/>
    </location>
</feature>
<evidence type="ECO:0000259" key="3">
    <source>
        <dbReference type="Pfam" id="PF05378"/>
    </source>
</evidence>
<dbReference type="InterPro" id="IPR045079">
    <property type="entry name" value="Oxoprolinase-like"/>
</dbReference>
<dbReference type="GO" id="GO:0017168">
    <property type="term" value="F:5-oxoprolinase (ATP-hydrolyzing) activity"/>
    <property type="evidence" value="ECO:0007669"/>
    <property type="project" value="TreeGrafter"/>
</dbReference>
<dbReference type="GO" id="GO:0005829">
    <property type="term" value="C:cytosol"/>
    <property type="evidence" value="ECO:0007669"/>
    <property type="project" value="TreeGrafter"/>
</dbReference>
<dbReference type="PANTHER" id="PTHR11365">
    <property type="entry name" value="5-OXOPROLINASE RELATED"/>
    <property type="match status" value="1"/>
</dbReference>
<reference evidence="4" key="1">
    <citation type="submission" date="2019-02" db="EMBL/GenBank/DDBJ databases">
        <authorList>
            <person name="Gruber-Vodicka R. H."/>
            <person name="Seah K. B. B."/>
        </authorList>
    </citation>
    <scope>NUCLEOTIDE SEQUENCE</scope>
    <source>
        <strain evidence="6">BECK_SA2B12</strain>
        <strain evidence="4">BECK_SA2B15</strain>
        <strain evidence="5">BECK_SA2B20</strain>
    </source>
</reference>
<dbReference type="Pfam" id="PF05378">
    <property type="entry name" value="Hydant_A_N"/>
    <property type="match status" value="1"/>
</dbReference>